<feature type="domain" description="DNA/RNA-binding" evidence="3">
    <location>
        <begin position="327"/>
        <end position="433"/>
    </location>
</feature>
<dbReference type="Gene3D" id="1.25.40.10">
    <property type="entry name" value="Tetratricopeptide repeat domain"/>
    <property type="match status" value="1"/>
</dbReference>
<feature type="domain" description="Telomerase activating protein Est1-like N-terminal" evidence="4">
    <location>
        <begin position="61"/>
        <end position="178"/>
    </location>
</feature>
<dbReference type="PANTHER" id="PTHR15696:SF5">
    <property type="entry name" value="NONSENSE-MEDIATED MRNA DECAY FACTOR SMG7"/>
    <property type="match status" value="1"/>
</dbReference>
<feature type="domain" description="DNA/RNA-binding" evidence="3">
    <location>
        <begin position="181"/>
        <end position="256"/>
    </location>
</feature>
<feature type="compositionally biased region" description="Basic and acidic residues" evidence="2">
    <location>
        <begin position="635"/>
        <end position="648"/>
    </location>
</feature>
<evidence type="ECO:0000259" key="4">
    <source>
        <dbReference type="Pfam" id="PF10374"/>
    </source>
</evidence>
<evidence type="ECO:0000313" key="5">
    <source>
        <dbReference type="EMBL" id="GBP08272.1"/>
    </source>
</evidence>
<evidence type="ECO:0000259" key="3">
    <source>
        <dbReference type="Pfam" id="PF10373"/>
    </source>
</evidence>
<dbReference type="GO" id="GO:0000184">
    <property type="term" value="P:nuclear-transcribed mRNA catabolic process, nonsense-mediated decay"/>
    <property type="evidence" value="ECO:0007669"/>
    <property type="project" value="UniProtKB-KW"/>
</dbReference>
<feature type="compositionally biased region" description="Polar residues" evidence="2">
    <location>
        <begin position="1129"/>
        <end position="1144"/>
    </location>
</feature>
<organism evidence="5 6">
    <name type="scientific">Eumeta variegata</name>
    <name type="common">Bagworm moth</name>
    <name type="synonym">Eumeta japonica</name>
    <dbReference type="NCBI Taxonomy" id="151549"/>
    <lineage>
        <taxon>Eukaryota</taxon>
        <taxon>Metazoa</taxon>
        <taxon>Ecdysozoa</taxon>
        <taxon>Arthropoda</taxon>
        <taxon>Hexapoda</taxon>
        <taxon>Insecta</taxon>
        <taxon>Pterygota</taxon>
        <taxon>Neoptera</taxon>
        <taxon>Endopterygota</taxon>
        <taxon>Lepidoptera</taxon>
        <taxon>Glossata</taxon>
        <taxon>Ditrysia</taxon>
        <taxon>Tineoidea</taxon>
        <taxon>Psychidae</taxon>
        <taxon>Oiketicinae</taxon>
        <taxon>Eumeta</taxon>
    </lineage>
</organism>
<feature type="region of interest" description="Disordered" evidence="2">
    <location>
        <begin position="609"/>
        <end position="696"/>
    </location>
</feature>
<feature type="region of interest" description="Disordered" evidence="2">
    <location>
        <begin position="558"/>
        <end position="580"/>
    </location>
</feature>
<dbReference type="Pfam" id="PF10373">
    <property type="entry name" value="EST1_DNA_bind"/>
    <property type="match status" value="2"/>
</dbReference>
<dbReference type="InterPro" id="IPR011990">
    <property type="entry name" value="TPR-like_helical_dom_sf"/>
</dbReference>
<evidence type="ECO:0000313" key="6">
    <source>
        <dbReference type="Proteomes" id="UP000299102"/>
    </source>
</evidence>
<protein>
    <submittedName>
        <fullName evidence="5">Protein SMG7</fullName>
    </submittedName>
</protein>
<dbReference type="Pfam" id="PF10374">
    <property type="entry name" value="EST1"/>
    <property type="match status" value="1"/>
</dbReference>
<keyword evidence="6" id="KW-1185">Reference proteome</keyword>
<feature type="region of interest" description="Disordered" evidence="2">
    <location>
        <begin position="1125"/>
        <end position="1144"/>
    </location>
</feature>
<feature type="compositionally biased region" description="Basic and acidic residues" evidence="2">
    <location>
        <begin position="738"/>
        <end position="753"/>
    </location>
</feature>
<proteinExistence type="predicted"/>
<dbReference type="PANTHER" id="PTHR15696">
    <property type="entry name" value="SMG-7 SUPPRESSOR WITH MORPHOLOGICAL EFFECT ON GENITALIA PROTEIN 7"/>
    <property type="match status" value="1"/>
</dbReference>
<dbReference type="GO" id="GO:0042162">
    <property type="term" value="F:telomeric DNA binding"/>
    <property type="evidence" value="ECO:0007669"/>
    <property type="project" value="TreeGrafter"/>
</dbReference>
<accession>A0A4C1T1H5</accession>
<dbReference type="GO" id="GO:0070034">
    <property type="term" value="F:telomerase RNA binding"/>
    <property type="evidence" value="ECO:0007669"/>
    <property type="project" value="TreeGrafter"/>
</dbReference>
<keyword evidence="1" id="KW-0866">Nonsense-mediated mRNA decay</keyword>
<evidence type="ECO:0000256" key="1">
    <source>
        <dbReference type="ARBA" id="ARBA00023161"/>
    </source>
</evidence>
<dbReference type="STRING" id="151549.A0A4C1T1H5"/>
<dbReference type="AlphaFoldDB" id="A0A4C1T1H5"/>
<dbReference type="OrthoDB" id="69928at2759"/>
<evidence type="ECO:0000256" key="2">
    <source>
        <dbReference type="SAM" id="MobiDB-lite"/>
    </source>
</evidence>
<sequence length="1165" mass="129824">MVLNTAARMLRDAEELKEKILKFKSGTSMIQERSLWCTQQQLQNIYQKLLVYDLDYALNKKVEQDLWNIGFKQQIDALQAISKDRKNALRSEGQAMLSWVLQAAAGFYLCLLHQICTTFRLDLPFRRRASLLGWVEGWGATPCEGTPGAKLPPPAAARYICQHCLVHLGDLARYKQQLRIAHTFYRHALLVSAHSGQPYNQLALVAWRRARPLSALYWHVRSFLVRSPFPPAPANLARTLAAAAASATQKGRELDKDLPVLPGVTKRTTEASPSPTPARLDAHTYIGEFIRVLHVIHTLDELMACVCIWIAHWSTEGHTVSAEALSESEQTAERAAMSLCVGVILALLLPAYTRNEPPSKVLPSLKVWLQWLCARRTLLSNTALVSRPQLWPALAHTLNSLATTVQQLQPDLYETLPLPEDEELHGFLPLEDAFAGLKFSSYATWDTYGDRIPDIRPNCDAANGTGVEVRGDAPEDNIRAPYEVTEESLRAEPELERRLRAHRLVRLGVQLAELVAEAGGDYFTVNTEGEITQFSASTSGGELLSRAIAELSASTAAVTADDAELDSEEEPSSPPPPQATVTLTQPLIISEADFRQHVREKRVGILKPQGSLERAREERALANTTQQEADEEGDESSKSEEARRDAARRPRMNVAMAAIMRKQEESNKQVKFVTPATTPDSTGDAGETSVKELEKPKFIQPKAIKSLANLPTGRKTGGILSLKDKSAGYPHLVNAEPDTNKPRNEKEEKKESPKQSAGTSALVAPKARQETHPISPIRTVSSAPSATAIGSVYNEAGKLNLLHKNGYGPTNQSNYSNANGQGIKLAVVNPKEIDVRSAALQKQNSRYELFHDGQKLNQNYQFSSDKKNFLNDLPPRFANQYRYWQQANENHFNQENKFKDESYINANPFSAMPQNSPINWPIQQEPYHQQQQQSGWWKPDNNSFNMKYPLSTPPTMNLQQNYYSNNLNSSIGNPFQNSYPMPNQPGLNLQKPEISNTQNYMQTTNTQHVQPLQNVVTSPSFNTPLNSFGNYSQAVGYDTNLYSQYGNTKFNYPSQIEKPLGQVQNNDFSDTRRMNYGGLLRDMQPTNPTYTGPIDNDRNIVKNLDQIGMGGEAMGSTYSLFSGAPEQSAWASAPNTQQSLWSGPSLSPLERLLAQQKQLKQPNDN</sequence>
<dbReference type="InterPro" id="IPR018834">
    <property type="entry name" value="DNA/RNA-bd_Est1-type"/>
</dbReference>
<feature type="region of interest" description="Disordered" evidence="2">
    <location>
        <begin position="709"/>
        <end position="771"/>
    </location>
</feature>
<dbReference type="InterPro" id="IPR045153">
    <property type="entry name" value="Est1/Ebs1-like"/>
</dbReference>
<reference evidence="5 6" key="1">
    <citation type="journal article" date="2019" name="Commun. Biol.">
        <title>The bagworm genome reveals a unique fibroin gene that provides high tensile strength.</title>
        <authorList>
            <person name="Kono N."/>
            <person name="Nakamura H."/>
            <person name="Ohtoshi R."/>
            <person name="Tomita M."/>
            <person name="Numata K."/>
            <person name="Arakawa K."/>
        </authorList>
    </citation>
    <scope>NUCLEOTIDE SEQUENCE [LARGE SCALE GENOMIC DNA]</scope>
</reference>
<gene>
    <name evidence="5" type="primary">SMG7</name>
    <name evidence="5" type="ORF">EVAR_78758_1</name>
</gene>
<comment type="caution">
    <text evidence="5">The sequence shown here is derived from an EMBL/GenBank/DDBJ whole genome shotgun (WGS) entry which is preliminary data.</text>
</comment>
<name>A0A4C1T1H5_EUMVA</name>
<dbReference type="Proteomes" id="UP000299102">
    <property type="component" value="Unassembled WGS sequence"/>
</dbReference>
<dbReference type="EMBL" id="BGZK01000030">
    <property type="protein sequence ID" value="GBP08272.1"/>
    <property type="molecule type" value="Genomic_DNA"/>
</dbReference>
<dbReference type="SUPFAM" id="SSF48452">
    <property type="entry name" value="TPR-like"/>
    <property type="match status" value="1"/>
</dbReference>
<dbReference type="InterPro" id="IPR019458">
    <property type="entry name" value="Est1-like_N"/>
</dbReference>
<dbReference type="GO" id="GO:0005697">
    <property type="term" value="C:telomerase holoenzyme complex"/>
    <property type="evidence" value="ECO:0007669"/>
    <property type="project" value="TreeGrafter"/>
</dbReference>
<feature type="compositionally biased region" description="Acidic residues" evidence="2">
    <location>
        <begin position="561"/>
        <end position="571"/>
    </location>
</feature>